<sequence length="155" mass="17072">MNKLILFLSFIGLVSCQSDDQPSDVAARASGKYVVQYYVVNGDTLYSVKGINKIDVSDFYVQLDRKEPDSVRVGIFYTKNGFNPTMALRDVGVSETNGKFQLSARTEPLSTYEGRIDGNTFYEHTEGSAIMVWLTNSPPVPTSSIVKGVVISAQK</sequence>
<dbReference type="AlphaFoldDB" id="A0A1I1V6K3"/>
<dbReference type="EMBL" id="FOLQ01000007">
    <property type="protein sequence ID" value="SFD78509.1"/>
    <property type="molecule type" value="Genomic_DNA"/>
</dbReference>
<name>A0A1I1V6K3_9BACT</name>
<organism evidence="1 2">
    <name type="scientific">Spirosoma endophyticum</name>
    <dbReference type="NCBI Taxonomy" id="662367"/>
    <lineage>
        <taxon>Bacteria</taxon>
        <taxon>Pseudomonadati</taxon>
        <taxon>Bacteroidota</taxon>
        <taxon>Cytophagia</taxon>
        <taxon>Cytophagales</taxon>
        <taxon>Cytophagaceae</taxon>
        <taxon>Spirosoma</taxon>
    </lineage>
</organism>
<accession>A0A1I1V6K3</accession>
<reference evidence="1 2" key="1">
    <citation type="submission" date="2016-10" db="EMBL/GenBank/DDBJ databases">
        <authorList>
            <person name="de Groot N.N."/>
        </authorList>
    </citation>
    <scope>NUCLEOTIDE SEQUENCE [LARGE SCALE GENOMIC DNA]</scope>
    <source>
        <strain evidence="1 2">DSM 26130</strain>
    </source>
</reference>
<proteinExistence type="predicted"/>
<dbReference type="PROSITE" id="PS51257">
    <property type="entry name" value="PROKAR_LIPOPROTEIN"/>
    <property type="match status" value="1"/>
</dbReference>
<dbReference type="RefSeq" id="WP_093828889.1">
    <property type="nucleotide sequence ID" value="NZ_FOLQ01000007.1"/>
</dbReference>
<gene>
    <name evidence="1" type="ORF">SAMN05216167_10761</name>
</gene>
<dbReference type="OrthoDB" id="965992at2"/>
<evidence type="ECO:0000313" key="2">
    <source>
        <dbReference type="Proteomes" id="UP000198598"/>
    </source>
</evidence>
<keyword evidence="2" id="KW-1185">Reference proteome</keyword>
<evidence type="ECO:0000313" key="1">
    <source>
        <dbReference type="EMBL" id="SFD78509.1"/>
    </source>
</evidence>
<dbReference type="Proteomes" id="UP000198598">
    <property type="component" value="Unassembled WGS sequence"/>
</dbReference>
<protein>
    <submittedName>
        <fullName evidence="1">Uncharacterized protein</fullName>
    </submittedName>
</protein>